<dbReference type="PANTHER" id="PTHR21439:SF0">
    <property type="entry name" value="PROTEIN OSCP1"/>
    <property type="match status" value="1"/>
</dbReference>
<evidence type="ECO:0008006" key="3">
    <source>
        <dbReference type="Google" id="ProtNLM"/>
    </source>
</evidence>
<dbReference type="InParanoid" id="A0A7M7QWI1"/>
<sequence>MSYYATPILYLNMGGEMLYVLQQRLKTQKIGSDKTIQVMNDVIHALLNPQQLHEIFDKVPLMSLLSLRAILERVVLSSIMRLDDNSMNKLFDLMIMMVKYQLVTASGPREVFLSTLNHLDALRDMAAIDRTLGKHIDFTYQLLLDTYGQMNHKEIWQIRTECLRQIRNHNVRVSILLRLGMQNQDASFNRLVQRYDEQYEERREVLENIKLVDYADDEGSAGSLAFSGDRVTLLGKNVYSSTYGRVQSSSSSRSSQNLSQVVAVSNKSMRKELETMAAQLGKEEAAPVRPFSLHLFGNDNDRSMDCTPDNCGYADRIDDMQDGNFNDDRNNRSVTEYKRNLVKNVNSEFSENDNKVAAPACTKATDLMNLLDAMR</sequence>
<keyword evidence="2" id="KW-1185">Reference proteome</keyword>
<dbReference type="PANTHER" id="PTHR21439">
    <property type="entry name" value="OXIDORED-NITRO DOMAIN-CONTAINING PROTEIN"/>
    <property type="match status" value="1"/>
</dbReference>
<dbReference type="AlphaFoldDB" id="A0A7M7QWI1"/>
<evidence type="ECO:0000313" key="2">
    <source>
        <dbReference type="Proteomes" id="UP000002358"/>
    </source>
</evidence>
<reference evidence="1" key="1">
    <citation type="submission" date="2021-01" db="UniProtKB">
        <authorList>
            <consortium name="EnsemblMetazoa"/>
        </authorList>
    </citation>
    <scope>IDENTIFICATION</scope>
</reference>
<protein>
    <recommendedName>
        <fullName evidence="3">Protein OSCP1</fullName>
    </recommendedName>
</protein>
<gene>
    <name evidence="1" type="primary">100113505</name>
</gene>
<name>A0A7M7QWI1_NASVI</name>
<dbReference type="GO" id="GO:0005737">
    <property type="term" value="C:cytoplasm"/>
    <property type="evidence" value="ECO:0007669"/>
    <property type="project" value="TreeGrafter"/>
</dbReference>
<evidence type="ECO:0000313" key="1">
    <source>
        <dbReference type="EnsemblMetazoa" id="XP_032454766"/>
    </source>
</evidence>
<dbReference type="OMA" id="CGAKAEL"/>
<dbReference type="Pfam" id="PF10188">
    <property type="entry name" value="Oscp1"/>
    <property type="match status" value="1"/>
</dbReference>
<proteinExistence type="predicted"/>
<dbReference type="GO" id="GO:0005886">
    <property type="term" value="C:plasma membrane"/>
    <property type="evidence" value="ECO:0007669"/>
    <property type="project" value="TreeGrafter"/>
</dbReference>
<dbReference type="EnsemblMetazoa" id="XM_032598875">
    <property type="protein sequence ID" value="XP_032454766"/>
    <property type="gene ID" value="LOC100113505"/>
</dbReference>
<organism evidence="1 2">
    <name type="scientific">Nasonia vitripennis</name>
    <name type="common">Parasitic wasp</name>
    <dbReference type="NCBI Taxonomy" id="7425"/>
    <lineage>
        <taxon>Eukaryota</taxon>
        <taxon>Metazoa</taxon>
        <taxon>Ecdysozoa</taxon>
        <taxon>Arthropoda</taxon>
        <taxon>Hexapoda</taxon>
        <taxon>Insecta</taxon>
        <taxon>Pterygota</taxon>
        <taxon>Neoptera</taxon>
        <taxon>Endopterygota</taxon>
        <taxon>Hymenoptera</taxon>
        <taxon>Apocrita</taxon>
        <taxon>Proctotrupomorpha</taxon>
        <taxon>Chalcidoidea</taxon>
        <taxon>Pteromalidae</taxon>
        <taxon>Pteromalinae</taxon>
        <taxon>Nasonia</taxon>
    </lineage>
</organism>
<dbReference type="Proteomes" id="UP000002358">
    <property type="component" value="Chromosome 4"/>
</dbReference>
<dbReference type="OrthoDB" id="2157380at2759"/>
<accession>A0A7M7QWI1</accession>
<dbReference type="InterPro" id="IPR019332">
    <property type="entry name" value="OSCP1"/>
</dbReference>